<feature type="transmembrane region" description="Helical" evidence="1">
    <location>
        <begin position="31"/>
        <end position="50"/>
    </location>
</feature>
<dbReference type="OrthoDB" id="9989167at2"/>
<feature type="transmembrane region" description="Helical" evidence="1">
    <location>
        <begin position="57"/>
        <end position="80"/>
    </location>
</feature>
<keyword evidence="1" id="KW-1133">Transmembrane helix</keyword>
<sequence>MKKYVVFILGIMVAALTWIPSVRLFLTDSSFGTWFVCLLAIVVCLAALYLQKKERSFWNICSFILGLSPLLFVLLVTVLLKFGLPFAP</sequence>
<accession>S0KK50</accession>
<evidence type="ECO:0000313" key="3">
    <source>
        <dbReference type="Proteomes" id="UP000014113"/>
    </source>
</evidence>
<dbReference type="EMBL" id="ASWJ01000010">
    <property type="protein sequence ID" value="EOW80123.1"/>
    <property type="molecule type" value="Genomic_DNA"/>
</dbReference>
<keyword evidence="1" id="KW-0812">Transmembrane</keyword>
<evidence type="ECO:0000256" key="1">
    <source>
        <dbReference type="SAM" id="Phobius"/>
    </source>
</evidence>
<dbReference type="AlphaFoldDB" id="S0KK50"/>
<comment type="caution">
    <text evidence="2">The sequence shown here is derived from an EMBL/GenBank/DDBJ whole genome shotgun (WGS) entry which is preliminary data.</text>
</comment>
<dbReference type="PATRIC" id="fig|1121865.3.peg.1841"/>
<proteinExistence type="predicted"/>
<reference evidence="2 3" key="1">
    <citation type="submission" date="2013-03" db="EMBL/GenBank/DDBJ databases">
        <title>The Genome Sequence of Enterococcus columbae ATCC_51263 (PacBio/Illumina hybrid assembly).</title>
        <authorList>
            <consortium name="The Broad Institute Genomics Platform"/>
            <consortium name="The Broad Institute Genome Sequencing Center for Infectious Disease"/>
            <person name="Earl A."/>
            <person name="Russ C."/>
            <person name="Gilmore M."/>
            <person name="Surin D."/>
            <person name="Walker B."/>
            <person name="Young S."/>
            <person name="Zeng Q."/>
            <person name="Gargeya S."/>
            <person name="Fitzgerald M."/>
            <person name="Haas B."/>
            <person name="Abouelleil A."/>
            <person name="Allen A.W."/>
            <person name="Alvarado L."/>
            <person name="Arachchi H.M."/>
            <person name="Berlin A.M."/>
            <person name="Chapman S.B."/>
            <person name="Gainer-Dewar J."/>
            <person name="Goldberg J."/>
            <person name="Griggs A."/>
            <person name="Gujja S."/>
            <person name="Hansen M."/>
            <person name="Howarth C."/>
            <person name="Imamovic A."/>
            <person name="Ireland A."/>
            <person name="Larimer J."/>
            <person name="McCowan C."/>
            <person name="Murphy C."/>
            <person name="Pearson M."/>
            <person name="Poon T.W."/>
            <person name="Priest M."/>
            <person name="Roberts A."/>
            <person name="Saif S."/>
            <person name="Shea T."/>
            <person name="Sisk P."/>
            <person name="Sykes S."/>
            <person name="Wortman J."/>
            <person name="Nusbaum C."/>
            <person name="Birren B."/>
        </authorList>
    </citation>
    <scope>NUCLEOTIDE SEQUENCE [LARGE SCALE GENOMIC DNA]</scope>
    <source>
        <strain evidence="2 3">ATCC 51263</strain>
    </source>
</reference>
<organism evidence="2 3">
    <name type="scientific">Enterococcus columbae DSM 7374 = ATCC 51263</name>
    <dbReference type="NCBI Taxonomy" id="1121865"/>
    <lineage>
        <taxon>Bacteria</taxon>
        <taxon>Bacillati</taxon>
        <taxon>Bacillota</taxon>
        <taxon>Bacilli</taxon>
        <taxon>Lactobacillales</taxon>
        <taxon>Enterococcaceae</taxon>
        <taxon>Enterococcus</taxon>
    </lineage>
</organism>
<evidence type="ECO:0000313" key="2">
    <source>
        <dbReference type="EMBL" id="EOW80123.1"/>
    </source>
</evidence>
<dbReference type="RefSeq" id="WP_016184003.1">
    <property type="nucleotide sequence ID" value="NZ_JXKI01000018.1"/>
</dbReference>
<dbReference type="Proteomes" id="UP000014113">
    <property type="component" value="Unassembled WGS sequence"/>
</dbReference>
<evidence type="ECO:0008006" key="4">
    <source>
        <dbReference type="Google" id="ProtNLM"/>
    </source>
</evidence>
<gene>
    <name evidence="2" type="ORF">I568_02202</name>
</gene>
<name>S0KK50_9ENTE</name>
<keyword evidence="1" id="KW-0472">Membrane</keyword>
<keyword evidence="3" id="KW-1185">Reference proteome</keyword>
<protein>
    <recommendedName>
        <fullName evidence="4">DUF3902 family protein</fullName>
    </recommendedName>
</protein>